<dbReference type="Proteomes" id="UP000593562">
    <property type="component" value="Unassembled WGS sequence"/>
</dbReference>
<proteinExistence type="predicted"/>
<name>A0A7J7E076_TRIWF</name>
<evidence type="ECO:0000313" key="2">
    <source>
        <dbReference type="Proteomes" id="UP000593562"/>
    </source>
</evidence>
<dbReference type="EMBL" id="JAAARO010000002">
    <property type="protein sequence ID" value="KAF5751726.1"/>
    <property type="molecule type" value="Genomic_DNA"/>
</dbReference>
<organism evidence="1 2">
    <name type="scientific">Tripterygium wilfordii</name>
    <name type="common">Thunder God vine</name>
    <dbReference type="NCBI Taxonomy" id="458696"/>
    <lineage>
        <taxon>Eukaryota</taxon>
        <taxon>Viridiplantae</taxon>
        <taxon>Streptophyta</taxon>
        <taxon>Embryophyta</taxon>
        <taxon>Tracheophyta</taxon>
        <taxon>Spermatophyta</taxon>
        <taxon>Magnoliopsida</taxon>
        <taxon>eudicotyledons</taxon>
        <taxon>Gunneridae</taxon>
        <taxon>Pentapetalae</taxon>
        <taxon>rosids</taxon>
        <taxon>fabids</taxon>
        <taxon>Celastrales</taxon>
        <taxon>Celastraceae</taxon>
        <taxon>Tripterygium</taxon>
    </lineage>
</organism>
<dbReference type="InParanoid" id="A0A7J7E076"/>
<dbReference type="AlphaFoldDB" id="A0A7J7E076"/>
<gene>
    <name evidence="1" type="ORF">HS088_TW02G00743</name>
</gene>
<sequence length="105" mass="12393">MWSVGGCMGLYLDMPIMDAVYVMLCDFCMWLKVTGFHCFPSYVGLFFQGRLLISSSISWCSLSLQSWSSVHFSHFHIYSYICYWWIYCSFLPQSVCHNWMGIFLF</sequence>
<protein>
    <submittedName>
        <fullName evidence="1">Uncharacterized protein</fullName>
    </submittedName>
</protein>
<keyword evidence="2" id="KW-1185">Reference proteome</keyword>
<comment type="caution">
    <text evidence="1">The sequence shown here is derived from an EMBL/GenBank/DDBJ whole genome shotgun (WGS) entry which is preliminary data.</text>
</comment>
<accession>A0A7J7E076</accession>
<reference evidence="1 2" key="1">
    <citation type="journal article" date="2020" name="Nat. Commun.">
        <title>Genome of Tripterygium wilfordii and identification of cytochrome P450 involved in triptolide biosynthesis.</title>
        <authorList>
            <person name="Tu L."/>
            <person name="Su P."/>
            <person name="Zhang Z."/>
            <person name="Gao L."/>
            <person name="Wang J."/>
            <person name="Hu T."/>
            <person name="Zhou J."/>
            <person name="Zhang Y."/>
            <person name="Zhao Y."/>
            <person name="Liu Y."/>
            <person name="Song Y."/>
            <person name="Tong Y."/>
            <person name="Lu Y."/>
            <person name="Yang J."/>
            <person name="Xu C."/>
            <person name="Jia M."/>
            <person name="Peters R.J."/>
            <person name="Huang L."/>
            <person name="Gao W."/>
        </authorList>
    </citation>
    <scope>NUCLEOTIDE SEQUENCE [LARGE SCALE GENOMIC DNA]</scope>
    <source>
        <strain evidence="2">cv. XIE 37</strain>
        <tissue evidence="1">Leaf</tissue>
    </source>
</reference>
<evidence type="ECO:0000313" key="1">
    <source>
        <dbReference type="EMBL" id="KAF5751726.1"/>
    </source>
</evidence>